<dbReference type="PROSITE" id="PS51186">
    <property type="entry name" value="GNAT"/>
    <property type="match status" value="1"/>
</dbReference>
<organism evidence="3 4">
    <name type="scientific">Cellulomonas oligotrophica</name>
    <dbReference type="NCBI Taxonomy" id="931536"/>
    <lineage>
        <taxon>Bacteria</taxon>
        <taxon>Bacillati</taxon>
        <taxon>Actinomycetota</taxon>
        <taxon>Actinomycetes</taxon>
        <taxon>Micrococcales</taxon>
        <taxon>Cellulomonadaceae</taxon>
        <taxon>Cellulomonas</taxon>
    </lineage>
</organism>
<dbReference type="GO" id="GO:0016747">
    <property type="term" value="F:acyltransferase activity, transferring groups other than amino-acyl groups"/>
    <property type="evidence" value="ECO:0007669"/>
    <property type="project" value="InterPro"/>
</dbReference>
<dbReference type="Gene3D" id="3.40.630.30">
    <property type="match status" value="1"/>
</dbReference>
<name>A0A7Y9FFT4_9CELL</name>
<evidence type="ECO:0000313" key="2">
    <source>
        <dbReference type="EMBL" id="GIG32650.1"/>
    </source>
</evidence>
<dbReference type="InterPro" id="IPR000182">
    <property type="entry name" value="GNAT_dom"/>
</dbReference>
<feature type="domain" description="N-acetyltransferase" evidence="1">
    <location>
        <begin position="5"/>
        <end position="205"/>
    </location>
</feature>
<dbReference type="EMBL" id="BONN01000004">
    <property type="protein sequence ID" value="GIG32650.1"/>
    <property type="molecule type" value="Genomic_DNA"/>
</dbReference>
<dbReference type="InterPro" id="IPR052523">
    <property type="entry name" value="Trichothecene_AcTrans"/>
</dbReference>
<evidence type="ECO:0000313" key="4">
    <source>
        <dbReference type="Proteomes" id="UP000577956"/>
    </source>
</evidence>
<evidence type="ECO:0000313" key="3">
    <source>
        <dbReference type="EMBL" id="NYD86459.1"/>
    </source>
</evidence>
<keyword evidence="5" id="KW-1185">Reference proteome</keyword>
<reference evidence="3 4" key="1">
    <citation type="submission" date="2020-07" db="EMBL/GenBank/DDBJ databases">
        <title>Sequencing the genomes of 1000 actinobacteria strains.</title>
        <authorList>
            <person name="Klenk H.-P."/>
        </authorList>
    </citation>
    <scope>NUCLEOTIDE SEQUENCE [LARGE SCALE GENOMIC DNA]</scope>
    <source>
        <strain evidence="3 4">DSM 24482</strain>
    </source>
</reference>
<dbReference type="Proteomes" id="UP000618382">
    <property type="component" value="Unassembled WGS sequence"/>
</dbReference>
<dbReference type="EMBL" id="JACCBK010000001">
    <property type="protein sequence ID" value="NYD86459.1"/>
    <property type="molecule type" value="Genomic_DNA"/>
</dbReference>
<protein>
    <submittedName>
        <fullName evidence="3">GNAT superfamily N-acetyltransferase</fullName>
    </submittedName>
</protein>
<dbReference type="InterPro" id="IPR016181">
    <property type="entry name" value="Acyl_CoA_acyltransferase"/>
</dbReference>
<dbReference type="AlphaFoldDB" id="A0A7Y9FFT4"/>
<dbReference type="PANTHER" id="PTHR42791">
    <property type="entry name" value="GNAT FAMILY ACETYLTRANSFERASE"/>
    <property type="match status" value="1"/>
</dbReference>
<evidence type="ECO:0000259" key="1">
    <source>
        <dbReference type="PROSITE" id="PS51186"/>
    </source>
</evidence>
<gene>
    <name evidence="3" type="ORF">BKA21_002008</name>
    <name evidence="2" type="ORF">Col01nite_18090</name>
</gene>
<accession>A0A7Y9FFT4</accession>
<proteinExistence type="predicted"/>
<reference evidence="2 5" key="2">
    <citation type="submission" date="2021-01" db="EMBL/GenBank/DDBJ databases">
        <title>Whole genome shotgun sequence of Cellulomonas oligotrophica NBRC 109435.</title>
        <authorList>
            <person name="Komaki H."/>
            <person name="Tamura T."/>
        </authorList>
    </citation>
    <scope>NUCLEOTIDE SEQUENCE [LARGE SCALE GENOMIC DNA]</scope>
    <source>
        <strain evidence="2 5">NBRC 109435</strain>
    </source>
</reference>
<comment type="caution">
    <text evidence="3">The sequence shown here is derived from an EMBL/GenBank/DDBJ whole genome shotgun (WGS) entry which is preliminary data.</text>
</comment>
<dbReference type="Proteomes" id="UP000577956">
    <property type="component" value="Unassembled WGS sequence"/>
</dbReference>
<evidence type="ECO:0000313" key="5">
    <source>
        <dbReference type="Proteomes" id="UP000618382"/>
    </source>
</evidence>
<dbReference type="SUPFAM" id="SSF55729">
    <property type="entry name" value="Acyl-CoA N-acyltransferases (Nat)"/>
    <property type="match status" value="1"/>
</dbReference>
<dbReference type="PANTHER" id="PTHR42791:SF1">
    <property type="entry name" value="N-ACETYLTRANSFERASE DOMAIN-CONTAINING PROTEIN"/>
    <property type="match status" value="1"/>
</dbReference>
<sequence>MPPPDQVGRLRPQDRTEAAAVLAAALGEDPGFSHIFRDPARRQRELRAVYRLTLADALRYGHVLVTSHDGEITGVLVLYGPGGYPMPWWRWVRQAHRVLRIAAIAREHSPGIIRFGALTSKGVPRDAWYVEAFGVRPDRQREGRGSVLMRAFGELADGRREPSYLETTKPDNVGYYLARGYDEIGEHVPISSQGPWIYPMTRPAADEPDATGPAAG</sequence>
<dbReference type="RefSeq" id="WP_239072866.1">
    <property type="nucleotide sequence ID" value="NZ_BAABFI010000001.1"/>
</dbReference>
<dbReference type="Pfam" id="PF00583">
    <property type="entry name" value="Acetyltransf_1"/>
    <property type="match status" value="1"/>
</dbReference>
<keyword evidence="3" id="KW-0808">Transferase</keyword>